<dbReference type="InterPro" id="IPR000719">
    <property type="entry name" value="Prot_kinase_dom"/>
</dbReference>
<proteinExistence type="inferred from homology"/>
<dbReference type="Pfam" id="PF00433">
    <property type="entry name" value="Pkinase_C"/>
    <property type="match status" value="1"/>
</dbReference>
<dbReference type="GO" id="GO:0000287">
    <property type="term" value="F:magnesium ion binding"/>
    <property type="evidence" value="ECO:0007669"/>
    <property type="project" value="InterPro"/>
</dbReference>
<evidence type="ECO:0000256" key="2">
    <source>
        <dbReference type="ARBA" id="ARBA00009804"/>
    </source>
</evidence>
<dbReference type="FunFam" id="1.10.510.10:FF:000010">
    <property type="entry name" value="Ribosomal protein S6 kinase"/>
    <property type="match status" value="1"/>
</dbReference>
<keyword evidence="5 12" id="KW-0808">Transferase</keyword>
<evidence type="ECO:0000313" key="19">
    <source>
        <dbReference type="Proteomes" id="UP000594220"/>
    </source>
</evidence>
<dbReference type="InterPro" id="IPR041906">
    <property type="entry name" value="RSK_N"/>
</dbReference>
<dbReference type="InterPro" id="IPR008271">
    <property type="entry name" value="Ser/Thr_kinase_AS"/>
</dbReference>
<dbReference type="SMART" id="SM00220">
    <property type="entry name" value="S_TKc"/>
    <property type="match status" value="2"/>
</dbReference>
<dbReference type="GO" id="GO:0004712">
    <property type="term" value="F:protein serine/threonine/tyrosine kinase activity"/>
    <property type="evidence" value="ECO:0007669"/>
    <property type="project" value="Ensembl"/>
</dbReference>
<dbReference type="FunFam" id="3.30.200.20:FF:000121">
    <property type="entry name" value="Ribosomal protein S6 kinase"/>
    <property type="match status" value="1"/>
</dbReference>
<dbReference type="InterPro" id="IPR011009">
    <property type="entry name" value="Kinase-like_dom_sf"/>
</dbReference>
<dbReference type="PANTHER" id="PTHR24351">
    <property type="entry name" value="RIBOSOMAL PROTEIN S6 KINASE"/>
    <property type="match status" value="1"/>
</dbReference>
<keyword evidence="8 12" id="KW-0418">Kinase</keyword>
<evidence type="ECO:0000259" key="17">
    <source>
        <dbReference type="PROSITE" id="PS51285"/>
    </source>
</evidence>
<accession>A0A7M4FHK4</accession>
<dbReference type="Gene3D" id="3.30.200.20">
    <property type="entry name" value="Phosphorylase Kinase, domain 1"/>
    <property type="match status" value="2"/>
</dbReference>
<feature type="domain" description="Protein kinase" evidence="16">
    <location>
        <begin position="415"/>
        <end position="672"/>
    </location>
</feature>
<reference evidence="18" key="1">
    <citation type="submission" date="2025-08" db="UniProtKB">
        <authorList>
            <consortium name="Ensembl"/>
        </authorList>
    </citation>
    <scope>IDENTIFICATION</scope>
</reference>
<dbReference type="FunFam" id="3.30.200.20:FF:000013">
    <property type="entry name" value="Ribosomal protein S6 kinase"/>
    <property type="match status" value="1"/>
</dbReference>
<dbReference type="EC" id="2.7.11.1" evidence="12"/>
<dbReference type="Proteomes" id="UP000594220">
    <property type="component" value="Unplaced"/>
</dbReference>
<feature type="active site" description="Proton acceptor" evidence="13">
    <location>
        <position position="532"/>
    </location>
</feature>
<dbReference type="GO" id="GO:0005524">
    <property type="term" value="F:ATP binding"/>
    <property type="evidence" value="ECO:0007669"/>
    <property type="project" value="UniProtKB-UniRule"/>
</dbReference>
<dbReference type="FunFam" id="1.10.510.10:FF:000041">
    <property type="entry name" value="Ribosomal protein S6 kinase"/>
    <property type="match status" value="1"/>
</dbReference>
<keyword evidence="9 12" id="KW-0067">ATP-binding</keyword>
<dbReference type="PROSITE" id="PS00108">
    <property type="entry name" value="PROTEIN_KINASE_ST"/>
    <property type="match status" value="2"/>
</dbReference>
<dbReference type="Pfam" id="PF00069">
    <property type="entry name" value="Pkinase"/>
    <property type="match status" value="2"/>
</dbReference>
<comment type="similarity">
    <text evidence="2 12">Belongs to the protein kinase superfamily. AGC Ser/Thr protein kinase family. S6 kinase subfamily.</text>
</comment>
<feature type="domain" description="AGC-kinase C-terminal" evidence="17">
    <location>
        <begin position="319"/>
        <end position="388"/>
    </location>
</feature>
<evidence type="ECO:0000256" key="9">
    <source>
        <dbReference type="ARBA" id="ARBA00022840"/>
    </source>
</evidence>
<dbReference type="InterPro" id="IPR000961">
    <property type="entry name" value="AGC-kinase_C"/>
</dbReference>
<feature type="binding site" evidence="14 15">
    <location>
        <position position="444"/>
    </location>
    <ligand>
        <name>ATP</name>
        <dbReference type="ChEBI" id="CHEBI:30616"/>
    </ligand>
</feature>
<evidence type="ECO:0000256" key="11">
    <source>
        <dbReference type="ARBA" id="ARBA00048679"/>
    </source>
</evidence>
<dbReference type="OMA" id="GAMKATY"/>
<dbReference type="SMART" id="SM00133">
    <property type="entry name" value="S_TK_X"/>
    <property type="match status" value="1"/>
</dbReference>
<evidence type="ECO:0000256" key="13">
    <source>
        <dbReference type="PIRSR" id="PIRSR000606-50"/>
    </source>
</evidence>
<comment type="catalytic activity">
    <reaction evidence="10 12">
        <text>L-threonyl-[protein] + ATP = O-phospho-L-threonyl-[protein] + ADP + H(+)</text>
        <dbReference type="Rhea" id="RHEA:46608"/>
        <dbReference type="Rhea" id="RHEA-COMP:11060"/>
        <dbReference type="Rhea" id="RHEA-COMP:11605"/>
        <dbReference type="ChEBI" id="CHEBI:15378"/>
        <dbReference type="ChEBI" id="CHEBI:30013"/>
        <dbReference type="ChEBI" id="CHEBI:30616"/>
        <dbReference type="ChEBI" id="CHEBI:61977"/>
        <dbReference type="ChEBI" id="CHEBI:456216"/>
        <dbReference type="EC" id="2.7.11.1"/>
    </reaction>
</comment>
<dbReference type="InterPro" id="IPR017441">
    <property type="entry name" value="Protein_kinase_ATP_BS"/>
</dbReference>
<dbReference type="SUPFAM" id="SSF56112">
    <property type="entry name" value="Protein kinase-like (PK-like)"/>
    <property type="match status" value="2"/>
</dbReference>
<protein>
    <recommendedName>
        <fullName evidence="12">Ribosomal protein S6 kinase</fullName>
        <ecNumber evidence="12">2.7.11.1</ecNumber>
    </recommendedName>
</protein>
<evidence type="ECO:0000256" key="7">
    <source>
        <dbReference type="ARBA" id="ARBA00022741"/>
    </source>
</evidence>
<dbReference type="AlphaFoldDB" id="A0A7M4FHK4"/>
<dbReference type="GO" id="GO:0005654">
    <property type="term" value="C:nucleoplasm"/>
    <property type="evidence" value="ECO:0007669"/>
    <property type="project" value="Ensembl"/>
</dbReference>
<feature type="binding site" evidence="14">
    <location>
        <begin position="421"/>
        <end position="429"/>
    </location>
    <ligand>
        <name>ATP</name>
        <dbReference type="ChEBI" id="CHEBI:30616"/>
    </ligand>
</feature>
<evidence type="ECO:0000256" key="14">
    <source>
        <dbReference type="PIRSR" id="PIRSR000606-51"/>
    </source>
</evidence>
<dbReference type="GeneTree" id="ENSGT00940000159956"/>
<feature type="binding site" evidence="14">
    <location>
        <begin position="65"/>
        <end position="73"/>
    </location>
    <ligand>
        <name>ATP</name>
        <dbReference type="ChEBI" id="CHEBI:30616"/>
    </ligand>
</feature>
<keyword evidence="6" id="KW-0677">Repeat</keyword>
<evidence type="ECO:0000313" key="18">
    <source>
        <dbReference type="Ensembl" id="ENSCPRP00005025261.1"/>
    </source>
</evidence>
<comment type="catalytic activity">
    <reaction evidence="11 12">
        <text>L-seryl-[protein] + ATP = O-phospho-L-seryl-[protein] + ADP + H(+)</text>
        <dbReference type="Rhea" id="RHEA:17989"/>
        <dbReference type="Rhea" id="RHEA-COMP:9863"/>
        <dbReference type="Rhea" id="RHEA-COMP:11604"/>
        <dbReference type="ChEBI" id="CHEBI:15378"/>
        <dbReference type="ChEBI" id="CHEBI:29999"/>
        <dbReference type="ChEBI" id="CHEBI:30616"/>
        <dbReference type="ChEBI" id="CHEBI:83421"/>
        <dbReference type="ChEBI" id="CHEBI:456216"/>
        <dbReference type="EC" id="2.7.11.1"/>
    </reaction>
</comment>
<evidence type="ECO:0000256" key="6">
    <source>
        <dbReference type="ARBA" id="ARBA00022737"/>
    </source>
</evidence>
<comment type="cofactor">
    <cofactor evidence="1 12">
        <name>Mg(2+)</name>
        <dbReference type="ChEBI" id="CHEBI:18420"/>
    </cofactor>
</comment>
<dbReference type="Ensembl" id="ENSCPRT00005029480.1">
    <property type="protein sequence ID" value="ENSCPRP00005025261.1"/>
    <property type="gene ID" value="ENSCPRG00005017518.1"/>
</dbReference>
<dbReference type="InterPro" id="IPR042766">
    <property type="entry name" value="RSK3_STKc"/>
</dbReference>
<keyword evidence="7 12" id="KW-0547">Nucleotide-binding</keyword>
<dbReference type="PROSITE" id="PS50011">
    <property type="entry name" value="PROTEIN_KINASE_DOM"/>
    <property type="match status" value="2"/>
</dbReference>
<dbReference type="PROSITE" id="PS51285">
    <property type="entry name" value="AGC_KINASE_CTER"/>
    <property type="match status" value="1"/>
</dbReference>
<dbReference type="GO" id="GO:0035556">
    <property type="term" value="P:intracellular signal transduction"/>
    <property type="evidence" value="ECO:0007669"/>
    <property type="project" value="InterPro"/>
</dbReference>
<dbReference type="CDD" id="cd14178">
    <property type="entry name" value="STKc_RSK3_C"/>
    <property type="match status" value="1"/>
</dbReference>
<gene>
    <name evidence="18" type="primary">RPS6KA2</name>
</gene>
<organism evidence="18 19">
    <name type="scientific">Crocodylus porosus</name>
    <name type="common">Saltwater crocodile</name>
    <name type="synonym">Estuarine crocodile</name>
    <dbReference type="NCBI Taxonomy" id="8502"/>
    <lineage>
        <taxon>Eukaryota</taxon>
        <taxon>Metazoa</taxon>
        <taxon>Chordata</taxon>
        <taxon>Craniata</taxon>
        <taxon>Vertebrata</taxon>
        <taxon>Euteleostomi</taxon>
        <taxon>Archelosauria</taxon>
        <taxon>Archosauria</taxon>
        <taxon>Crocodylia</taxon>
        <taxon>Longirostres</taxon>
        <taxon>Crocodylidae</taxon>
        <taxon>Crocodylus</taxon>
    </lineage>
</organism>
<dbReference type="GO" id="GO:0005737">
    <property type="term" value="C:cytoplasm"/>
    <property type="evidence" value="ECO:0007669"/>
    <property type="project" value="Ensembl"/>
</dbReference>
<feature type="binding site" evidence="14 15">
    <location>
        <position position="91"/>
    </location>
    <ligand>
        <name>ATP</name>
        <dbReference type="ChEBI" id="CHEBI:30616"/>
    </ligand>
</feature>
<dbReference type="GO" id="GO:0004711">
    <property type="term" value="F:ribosomal protein S6 kinase activity"/>
    <property type="evidence" value="ECO:0007669"/>
    <property type="project" value="InterPro"/>
</dbReference>
<keyword evidence="3 12" id="KW-0723">Serine/threonine-protein kinase</keyword>
<evidence type="ECO:0000256" key="12">
    <source>
        <dbReference type="PIRNR" id="PIRNR000606"/>
    </source>
</evidence>
<dbReference type="GO" id="GO:0045786">
    <property type="term" value="P:negative regulation of cell cycle"/>
    <property type="evidence" value="ECO:0007669"/>
    <property type="project" value="Ensembl"/>
</dbReference>
<evidence type="ECO:0000259" key="16">
    <source>
        <dbReference type="PROSITE" id="PS50011"/>
    </source>
</evidence>
<dbReference type="GO" id="GO:0008285">
    <property type="term" value="P:negative regulation of cell population proliferation"/>
    <property type="evidence" value="ECO:0007669"/>
    <property type="project" value="Ensembl"/>
</dbReference>
<evidence type="ECO:0000256" key="8">
    <source>
        <dbReference type="ARBA" id="ARBA00022777"/>
    </source>
</evidence>
<evidence type="ECO:0000256" key="4">
    <source>
        <dbReference type="ARBA" id="ARBA00022553"/>
    </source>
</evidence>
<evidence type="ECO:0000256" key="15">
    <source>
        <dbReference type="PROSITE-ProRule" id="PRU10141"/>
    </source>
</evidence>
<dbReference type="PROSITE" id="PS00107">
    <property type="entry name" value="PROTEIN_KINASE_ATP"/>
    <property type="match status" value="2"/>
</dbReference>
<dbReference type="CDD" id="cd05582">
    <property type="entry name" value="STKc_RSK_N"/>
    <property type="match status" value="1"/>
</dbReference>
<keyword evidence="19" id="KW-1185">Reference proteome</keyword>
<feature type="active site" description="Proton acceptor" evidence="13">
    <location>
        <position position="184"/>
    </location>
</feature>
<dbReference type="Gene3D" id="1.10.510.10">
    <property type="entry name" value="Transferase(Phosphotransferase) domain 1"/>
    <property type="match status" value="2"/>
</dbReference>
<reference evidence="18" key="2">
    <citation type="submission" date="2025-09" db="UniProtKB">
        <authorList>
            <consortium name="Ensembl"/>
        </authorList>
    </citation>
    <scope>IDENTIFICATION</scope>
</reference>
<name>A0A7M4FHK4_CROPO</name>
<evidence type="ECO:0000256" key="1">
    <source>
        <dbReference type="ARBA" id="ARBA00001946"/>
    </source>
</evidence>
<dbReference type="GO" id="GO:0043065">
    <property type="term" value="P:positive regulation of apoptotic process"/>
    <property type="evidence" value="ECO:0007669"/>
    <property type="project" value="Ensembl"/>
</dbReference>
<dbReference type="PIRSF" id="PIRSF000606">
    <property type="entry name" value="Ribsml_S6_kin_2"/>
    <property type="match status" value="1"/>
</dbReference>
<dbReference type="InterPro" id="IPR017892">
    <property type="entry name" value="Pkinase_C"/>
</dbReference>
<dbReference type="InterPro" id="IPR016239">
    <property type="entry name" value="Ribosomal_S6_kinase_II"/>
</dbReference>
<sequence length="753" mass="85515">MEMNMKKFTVRRFFSVYLRKKSRSKSSSLSRFEEEGIVKEIDISHHVKEGFEKADPSQFELLKVLGQGSYGKVFLVRKIKGSDAGQLYAMKVLKKATLKVRDRVRSKMERDILAEVNHPFIVKLHYAFQTEGKLYLILDFLRGGDLFTRLSKEVMFTEEDVKFYLAELALALDHLHSLGIIYRDLKPENILLDEEGHIKITDFGLSKEAIDHDKRAYSFCGTIEYMAPEVVNRRGHTQSADWWSFGVLMFEMLTGSLPFQGKDRKETMALILKAKLGMPQFLSIEAQSLLRALFKRNPSNRLGAGLDGVEEIKRHPFFVTIDWNKLYRREIKPPFKPAVGRPEDTFHFDPEFTSRTPTDSPGVPPSANAHHLFRGFSFIASNLVQEPVQQDLHKAPIHPIVQQLHGNNVHFTDGYEIKEDIGIGSYSVCKRCVHKATEAEFAVKIIDKSKRDPSEEIEILLRYGQHPNIITLKDVYDDGKYVYLVMELMRGGELLDRILRQKCFSEREASAVLCTIAKTVDYLHSQGVVHRDLKPSNILYMDESGNPDSIRICDFGFAKQLRAENGLLMTPCYTANFVAPEVLKRQGYDAACDIWSLGILLYTMLAGFTPFANGPDDTPEEILARIGSGKYALTGGNWDSVSDAAKDIVSKMLHVDPHQRLTAVQVLRHPWIVNREYLSQNQLSRQDVHLVKGAMAATYFALNRTPQAPRLEPVLSSNLAQRRGMKRLTSTRGKKRKCEHGAVYAGGHAFLAE</sequence>
<feature type="domain" description="Protein kinase" evidence="16">
    <location>
        <begin position="59"/>
        <end position="318"/>
    </location>
</feature>
<evidence type="ECO:0000256" key="5">
    <source>
        <dbReference type="ARBA" id="ARBA00022679"/>
    </source>
</evidence>
<keyword evidence="4" id="KW-0597">Phosphoprotein</keyword>
<evidence type="ECO:0000256" key="10">
    <source>
        <dbReference type="ARBA" id="ARBA00047899"/>
    </source>
</evidence>
<evidence type="ECO:0000256" key="3">
    <source>
        <dbReference type="ARBA" id="ARBA00022527"/>
    </source>
</evidence>